<organism evidence="4 5">
    <name type="scientific">Kaistella gelatinilytica</name>
    <dbReference type="NCBI Taxonomy" id="2787636"/>
    <lineage>
        <taxon>Bacteria</taxon>
        <taxon>Pseudomonadati</taxon>
        <taxon>Bacteroidota</taxon>
        <taxon>Flavobacteriia</taxon>
        <taxon>Flavobacteriales</taxon>
        <taxon>Weeksellaceae</taxon>
        <taxon>Chryseobacterium group</taxon>
        <taxon>Kaistella</taxon>
    </lineage>
</organism>
<dbReference type="NCBIfam" id="NF011094">
    <property type="entry name" value="PRK14521.1"/>
    <property type="match status" value="1"/>
</dbReference>
<gene>
    <name evidence="3" type="primary">rpsP</name>
    <name evidence="4" type="ORF">IV494_07855</name>
</gene>
<dbReference type="PANTHER" id="PTHR12919">
    <property type="entry name" value="30S RIBOSOMAL PROTEIN S16"/>
    <property type="match status" value="1"/>
</dbReference>
<protein>
    <recommendedName>
        <fullName evidence="3">Small ribosomal subunit protein bS16</fullName>
    </recommendedName>
</protein>
<keyword evidence="1 3" id="KW-0689">Ribosomal protein</keyword>
<evidence type="ECO:0000256" key="2">
    <source>
        <dbReference type="ARBA" id="ARBA00023274"/>
    </source>
</evidence>
<dbReference type="HAMAP" id="MF_00385">
    <property type="entry name" value="Ribosomal_bS16"/>
    <property type="match status" value="1"/>
</dbReference>
<keyword evidence="2 3" id="KW-0687">Ribonucleoprotein</keyword>
<dbReference type="PANTHER" id="PTHR12919:SF20">
    <property type="entry name" value="SMALL RIBOSOMAL SUBUNIT PROTEIN BS16M"/>
    <property type="match status" value="1"/>
</dbReference>
<reference evidence="4 5" key="1">
    <citation type="submission" date="2020-11" db="EMBL/GenBank/DDBJ databases">
        <title>Kaistella gelatinilytica sp. nov., a flavobacterium isolated from Antarctic Soil.</title>
        <authorList>
            <person name="Li J."/>
        </authorList>
    </citation>
    <scope>NUCLEOTIDE SEQUENCE [LARGE SCALE GENOMIC DNA]</scope>
    <source>
        <strain evidence="4 5">G5-32</strain>
    </source>
</reference>
<comment type="caution">
    <text evidence="4">The sequence shown here is derived from an EMBL/GenBank/DDBJ whole genome shotgun (WGS) entry which is preliminary data.</text>
</comment>
<accession>A0ABS0FBR5</accession>
<dbReference type="GO" id="GO:0005840">
    <property type="term" value="C:ribosome"/>
    <property type="evidence" value="ECO:0007669"/>
    <property type="project" value="UniProtKB-KW"/>
</dbReference>
<dbReference type="EMBL" id="JADPVI010000002">
    <property type="protein sequence ID" value="MBF8457095.1"/>
    <property type="molecule type" value="Genomic_DNA"/>
</dbReference>
<evidence type="ECO:0000313" key="4">
    <source>
        <dbReference type="EMBL" id="MBF8457095.1"/>
    </source>
</evidence>
<sequence length="253" mass="26624">MSVKIRLQRHGKKGKPFFHIVVADARASRDGKFIEKIGTYNPVVNPAVIELNVDAAVKWLDNGAQPTDTARAILSYKGVLYKRHLQGGVAKGAFDQEAADSKFAAWLEGKEKQVVGKKDGLSKAKDDAKKAAFDAETKVNQARLDAAAKVEADAKAEADAQKAEAKAAADAKAAEAAEAKAAEEAANAPVAEVIEEPKEEKSTVETVAEKVGEAAAAVAGAVDSVKETVANVTEKLTGKDEAATEERTDEAKA</sequence>
<dbReference type="Pfam" id="PF00886">
    <property type="entry name" value="Ribosomal_S16"/>
    <property type="match status" value="1"/>
</dbReference>
<evidence type="ECO:0000256" key="3">
    <source>
        <dbReference type="HAMAP-Rule" id="MF_00385"/>
    </source>
</evidence>
<dbReference type="NCBIfam" id="TIGR00002">
    <property type="entry name" value="S16"/>
    <property type="match status" value="1"/>
</dbReference>
<dbReference type="InterPro" id="IPR000307">
    <property type="entry name" value="Ribosomal_bS16"/>
</dbReference>
<dbReference type="SUPFAM" id="SSF54565">
    <property type="entry name" value="Ribosomal protein S16"/>
    <property type="match status" value="1"/>
</dbReference>
<evidence type="ECO:0000256" key="1">
    <source>
        <dbReference type="ARBA" id="ARBA00022980"/>
    </source>
</evidence>
<dbReference type="InterPro" id="IPR023803">
    <property type="entry name" value="Ribosomal_bS16_dom_sf"/>
</dbReference>
<proteinExistence type="inferred from homology"/>
<comment type="similarity">
    <text evidence="3">Belongs to the bacterial ribosomal protein bS16 family.</text>
</comment>
<keyword evidence="5" id="KW-1185">Reference proteome</keyword>
<dbReference type="Proteomes" id="UP000660070">
    <property type="component" value="Unassembled WGS sequence"/>
</dbReference>
<name>A0ABS0FBR5_9FLAO</name>
<evidence type="ECO:0000313" key="5">
    <source>
        <dbReference type="Proteomes" id="UP000660070"/>
    </source>
</evidence>
<dbReference type="Gene3D" id="3.30.1320.10">
    <property type="match status" value="1"/>
</dbReference>